<name>A0A200RAQ2_MACCD</name>
<keyword evidence="3" id="KW-1185">Reference proteome</keyword>
<dbReference type="Gene3D" id="1.25.40.20">
    <property type="entry name" value="Ankyrin repeat-containing domain"/>
    <property type="match status" value="1"/>
</dbReference>
<dbReference type="Proteomes" id="UP000195402">
    <property type="component" value="Unassembled WGS sequence"/>
</dbReference>
<accession>A0A200RAQ2</accession>
<dbReference type="InParanoid" id="A0A200RAQ2"/>
<dbReference type="InterPro" id="IPR036770">
    <property type="entry name" value="Ankyrin_rpt-contain_sf"/>
</dbReference>
<dbReference type="SUPFAM" id="SSF48403">
    <property type="entry name" value="Ankyrin repeat"/>
    <property type="match status" value="1"/>
</dbReference>
<dbReference type="PROSITE" id="PS50088">
    <property type="entry name" value="ANK_REPEAT"/>
    <property type="match status" value="1"/>
</dbReference>
<dbReference type="InterPro" id="IPR002110">
    <property type="entry name" value="Ankyrin_rpt"/>
</dbReference>
<dbReference type="PANTHER" id="PTHR24128:SF61">
    <property type="entry name" value="ANKYRIN REPEAT-CONTAINING PROTEIN BDA1-LIKE"/>
    <property type="match status" value="1"/>
</dbReference>
<organism evidence="2 3">
    <name type="scientific">Macleaya cordata</name>
    <name type="common">Five-seeded plume-poppy</name>
    <name type="synonym">Bocconia cordata</name>
    <dbReference type="NCBI Taxonomy" id="56857"/>
    <lineage>
        <taxon>Eukaryota</taxon>
        <taxon>Viridiplantae</taxon>
        <taxon>Streptophyta</taxon>
        <taxon>Embryophyta</taxon>
        <taxon>Tracheophyta</taxon>
        <taxon>Spermatophyta</taxon>
        <taxon>Magnoliopsida</taxon>
        <taxon>Ranunculales</taxon>
        <taxon>Papaveraceae</taxon>
        <taxon>Papaveroideae</taxon>
        <taxon>Macleaya</taxon>
    </lineage>
</organism>
<dbReference type="PROSITE" id="PS50297">
    <property type="entry name" value="ANK_REP_REGION"/>
    <property type="match status" value="1"/>
</dbReference>
<evidence type="ECO:0000313" key="3">
    <source>
        <dbReference type="Proteomes" id="UP000195402"/>
    </source>
</evidence>
<dbReference type="STRING" id="56857.A0A200RAQ2"/>
<evidence type="ECO:0000313" key="2">
    <source>
        <dbReference type="EMBL" id="OVA19799.1"/>
    </source>
</evidence>
<dbReference type="OMA" id="CPKSIND"/>
<comment type="caution">
    <text evidence="2">The sequence shown here is derived from an EMBL/GenBank/DDBJ whole genome shotgun (WGS) entry which is preliminary data.</text>
</comment>
<dbReference type="AlphaFoldDB" id="A0A200RAQ2"/>
<gene>
    <name evidence="2" type="ORF">BVC80_1687g17</name>
</gene>
<reference evidence="2 3" key="1">
    <citation type="journal article" date="2017" name="Mol. Plant">
        <title>The Genome of Medicinal Plant Macleaya cordata Provides New Insights into Benzylisoquinoline Alkaloids Metabolism.</title>
        <authorList>
            <person name="Liu X."/>
            <person name="Liu Y."/>
            <person name="Huang P."/>
            <person name="Ma Y."/>
            <person name="Qing Z."/>
            <person name="Tang Q."/>
            <person name="Cao H."/>
            <person name="Cheng P."/>
            <person name="Zheng Y."/>
            <person name="Yuan Z."/>
            <person name="Zhou Y."/>
            <person name="Liu J."/>
            <person name="Tang Z."/>
            <person name="Zhuo Y."/>
            <person name="Zhang Y."/>
            <person name="Yu L."/>
            <person name="Huang J."/>
            <person name="Yang P."/>
            <person name="Peng Q."/>
            <person name="Zhang J."/>
            <person name="Jiang W."/>
            <person name="Zhang Z."/>
            <person name="Lin K."/>
            <person name="Ro D.K."/>
            <person name="Chen X."/>
            <person name="Xiong X."/>
            <person name="Shang Y."/>
            <person name="Huang S."/>
            <person name="Zeng J."/>
        </authorList>
    </citation>
    <scope>NUCLEOTIDE SEQUENCE [LARGE SCALE GENOMIC DNA]</scope>
    <source>
        <strain evidence="3">cv. BLH2017</strain>
        <tissue evidence="2">Root</tissue>
    </source>
</reference>
<sequence>MSSEEWIRGCLPLPRRNLDAFNEPLAEDPLVLERVYFRSSSETPLQIASLVGRTNFAKEIIRRRPEFAIELNKDGFSPIHMASANEYVEIVEELLMIQGGCNCSDCVAEVTFRSLTALHLAVKNNQFEALKVLVQGHIGGQLLNAKDSNGNTVLHLAITLKQHQAVKFLLSNQTVNEEVEVNAKNASNFSLGCL</sequence>
<evidence type="ECO:0000256" key="1">
    <source>
        <dbReference type="PROSITE-ProRule" id="PRU00023"/>
    </source>
</evidence>
<dbReference type="OrthoDB" id="674805at2759"/>
<dbReference type="PANTHER" id="PTHR24128">
    <property type="entry name" value="HOMEOBOX PROTEIN WARIAI"/>
    <property type="match status" value="1"/>
</dbReference>
<keyword evidence="1" id="KW-0040">ANK repeat</keyword>
<proteinExistence type="predicted"/>
<protein>
    <submittedName>
        <fullName evidence="2">Ankyrin repeat</fullName>
    </submittedName>
</protein>
<feature type="repeat" description="ANK" evidence="1">
    <location>
        <begin position="74"/>
        <end position="95"/>
    </location>
</feature>
<dbReference type="Pfam" id="PF12796">
    <property type="entry name" value="Ank_2"/>
    <property type="match status" value="2"/>
</dbReference>
<dbReference type="SMART" id="SM00248">
    <property type="entry name" value="ANK"/>
    <property type="match status" value="4"/>
</dbReference>
<dbReference type="EMBL" id="MVGT01000171">
    <property type="protein sequence ID" value="OVA19799.1"/>
    <property type="molecule type" value="Genomic_DNA"/>
</dbReference>